<dbReference type="FunFam" id="2.60.120.330:FF:000017">
    <property type="entry name" value="2-oxoglutarate-dependent dioxygenase DAO"/>
    <property type="match status" value="1"/>
</dbReference>
<comment type="function">
    <text evidence="4">2-oxoglutarate-dependent dioxygenase essential for auxin catabolism and maintenance of auxin homeostasis in reproductive organs. Catalyzes the irreversible oxidation of indole-3-acetic acid (IAA) to the biologically inactive 2-oxoindole-3-acetic acid (OxIAA).</text>
</comment>
<evidence type="ECO:0000256" key="2">
    <source>
        <dbReference type="ARBA" id="ARBA00022723"/>
    </source>
</evidence>
<sequence>MATDAEARQPQLPRIDFSGVDPSAPGAGQWAAVRAQVVDALATFGCFDAHYPALGPDLRAALFDGAVKQLFALPEDAKRRNSYGPDRPLFGYLGGIPGLSKAYESLAISDRVEPERVRAFADLMWPDGDNAGFCEAVHGAARRIAELEEAVQRMVMEGLGVPGYHDAMRESMRHVFRMSQYTAPGGGAEGKEVRYGAHQDCSTLTVVCQHEVNGLEVQTGDGEWVHFRPSSPASLVVMAGNELRAWTNDRVRAPFHRVAVGGDVARYSVILFALPGSKIQAPDELVDEEHPTRFKPHCNDDFMRFCLAQGARHEDKLKDFCGV</sequence>
<comment type="similarity">
    <text evidence="1 7">Belongs to the iron/ascorbate-dependent oxidoreductase family.</text>
</comment>
<evidence type="ECO:0000256" key="6">
    <source>
        <dbReference type="ARBA" id="ARBA00076740"/>
    </source>
</evidence>
<dbReference type="PROSITE" id="PS51471">
    <property type="entry name" value="FE2OG_OXY"/>
    <property type="match status" value="1"/>
</dbReference>
<keyword evidence="7" id="KW-0408">Iron</keyword>
<evidence type="ECO:0000259" key="8">
    <source>
        <dbReference type="PROSITE" id="PS51471"/>
    </source>
</evidence>
<dbReference type="Pfam" id="PF03171">
    <property type="entry name" value="2OG-FeII_Oxy"/>
    <property type="match status" value="1"/>
</dbReference>
<dbReference type="GO" id="GO:0051213">
    <property type="term" value="F:dioxygenase activity"/>
    <property type="evidence" value="ECO:0007669"/>
    <property type="project" value="UniProtKB-KW"/>
</dbReference>
<dbReference type="Gramene" id="PAN45773">
    <property type="protein sequence ID" value="PAN45773"/>
    <property type="gene ID" value="PAHAL_9G141100"/>
</dbReference>
<keyword evidence="3" id="KW-0223">Dioxygenase</keyword>
<keyword evidence="7" id="KW-0560">Oxidoreductase</keyword>
<evidence type="ECO:0000256" key="1">
    <source>
        <dbReference type="ARBA" id="ARBA00008056"/>
    </source>
</evidence>
<evidence type="ECO:0000256" key="7">
    <source>
        <dbReference type="RuleBase" id="RU003682"/>
    </source>
</evidence>
<evidence type="ECO:0000256" key="5">
    <source>
        <dbReference type="ARBA" id="ARBA00074102"/>
    </source>
</evidence>
<feature type="domain" description="Fe2OG dioxygenase" evidence="8">
    <location>
        <begin position="168"/>
        <end position="275"/>
    </location>
</feature>
<dbReference type="InterPro" id="IPR005123">
    <property type="entry name" value="Oxoglu/Fe-dep_dioxygenase_dom"/>
</dbReference>
<dbReference type="Proteomes" id="UP000243499">
    <property type="component" value="Chromosome 9"/>
</dbReference>
<dbReference type="AlphaFoldDB" id="A0A2S3IJI1"/>
<keyword evidence="2 7" id="KW-0479">Metal-binding</keyword>
<dbReference type="SUPFAM" id="SSF51197">
    <property type="entry name" value="Clavaminate synthase-like"/>
    <property type="match status" value="1"/>
</dbReference>
<evidence type="ECO:0000256" key="3">
    <source>
        <dbReference type="ARBA" id="ARBA00022964"/>
    </source>
</evidence>
<reference evidence="9" key="1">
    <citation type="submission" date="2018-04" db="EMBL/GenBank/DDBJ databases">
        <title>WGS assembly of Panicum hallii.</title>
        <authorList>
            <person name="Lovell J."/>
            <person name="Jenkins J."/>
            <person name="Lowry D."/>
            <person name="Mamidi S."/>
            <person name="Sreedasyam A."/>
            <person name="Weng X."/>
            <person name="Barry K."/>
            <person name="Bonette J."/>
            <person name="Campitelli B."/>
            <person name="Daum C."/>
            <person name="Gordon S."/>
            <person name="Gould B."/>
            <person name="Lipzen A."/>
            <person name="Macqueen A."/>
            <person name="Palacio-Mejia J."/>
            <person name="Plott C."/>
            <person name="Shakirov E."/>
            <person name="Shu S."/>
            <person name="Yoshinaga Y."/>
            <person name="Zane M."/>
            <person name="Rokhsar D."/>
            <person name="Grimwood J."/>
            <person name="Schmutz J."/>
            <person name="Juenger T."/>
        </authorList>
    </citation>
    <scope>NUCLEOTIDE SEQUENCE [LARGE SCALE GENOMIC DNA]</scope>
    <source>
        <strain evidence="9">FIL2</strain>
    </source>
</reference>
<dbReference type="InterPro" id="IPR044861">
    <property type="entry name" value="IPNS-like_FE2OG_OXY"/>
</dbReference>
<protein>
    <recommendedName>
        <fullName evidence="5">2-oxoglutarate-dependent dioxygenase DAO</fullName>
    </recommendedName>
    <alternativeName>
        <fullName evidence="6">Protein DIOXYGENASE FOR AUXIN OXIDATION</fullName>
    </alternativeName>
</protein>
<evidence type="ECO:0000256" key="4">
    <source>
        <dbReference type="ARBA" id="ARBA00054658"/>
    </source>
</evidence>
<evidence type="ECO:0000313" key="9">
    <source>
        <dbReference type="EMBL" id="PAN45773.1"/>
    </source>
</evidence>
<dbReference type="InterPro" id="IPR027443">
    <property type="entry name" value="IPNS-like_sf"/>
</dbReference>
<proteinExistence type="inferred from homology"/>
<dbReference type="Gene3D" id="2.60.120.330">
    <property type="entry name" value="B-lactam Antibiotic, Isopenicillin N Synthase, Chain"/>
    <property type="match status" value="1"/>
</dbReference>
<accession>A0A2S3IJI1</accession>
<organism evidence="9">
    <name type="scientific">Panicum hallii</name>
    <dbReference type="NCBI Taxonomy" id="206008"/>
    <lineage>
        <taxon>Eukaryota</taxon>
        <taxon>Viridiplantae</taxon>
        <taxon>Streptophyta</taxon>
        <taxon>Embryophyta</taxon>
        <taxon>Tracheophyta</taxon>
        <taxon>Spermatophyta</taxon>
        <taxon>Magnoliopsida</taxon>
        <taxon>Liliopsida</taxon>
        <taxon>Poales</taxon>
        <taxon>Poaceae</taxon>
        <taxon>PACMAD clade</taxon>
        <taxon>Panicoideae</taxon>
        <taxon>Panicodae</taxon>
        <taxon>Paniceae</taxon>
        <taxon>Panicinae</taxon>
        <taxon>Panicum</taxon>
        <taxon>Panicum sect. Panicum</taxon>
    </lineage>
</organism>
<dbReference type="InterPro" id="IPR050231">
    <property type="entry name" value="Iron_ascorbate_oxido_reductase"/>
</dbReference>
<dbReference type="GO" id="GO:0046872">
    <property type="term" value="F:metal ion binding"/>
    <property type="evidence" value="ECO:0007669"/>
    <property type="project" value="UniProtKB-KW"/>
</dbReference>
<dbReference type="PANTHER" id="PTHR47990">
    <property type="entry name" value="2-OXOGLUTARATE (2OG) AND FE(II)-DEPENDENT OXYGENASE SUPERFAMILY PROTEIN-RELATED"/>
    <property type="match status" value="1"/>
</dbReference>
<dbReference type="EMBL" id="CM008054">
    <property type="protein sequence ID" value="PAN45773.1"/>
    <property type="molecule type" value="Genomic_DNA"/>
</dbReference>
<gene>
    <name evidence="9" type="ORF">PAHAL_9G141100</name>
</gene>
<name>A0A2S3IJI1_9POAL</name>